<dbReference type="Pfam" id="PF13527">
    <property type="entry name" value="Acetyltransf_9"/>
    <property type="match status" value="1"/>
</dbReference>
<organism evidence="1">
    <name type="scientific">marine sediment metagenome</name>
    <dbReference type="NCBI Taxonomy" id="412755"/>
    <lineage>
        <taxon>unclassified sequences</taxon>
        <taxon>metagenomes</taxon>
        <taxon>ecological metagenomes</taxon>
    </lineage>
</organism>
<gene>
    <name evidence="1" type="ORF">LCGC14_0765540</name>
</gene>
<sequence length="117" mass="13743">MKGNFKLRKLTEDDRGSFQRLTRYAFDASQNSYDNLVGPLDKVPIDLFYGAFDENLLVAGLVRDPYEIRMRSRDFKMYGISWVATKPEYRNRGLVKALILDRFEEMHENHIPTSKAY</sequence>
<evidence type="ECO:0008006" key="2">
    <source>
        <dbReference type="Google" id="ProtNLM"/>
    </source>
</evidence>
<proteinExistence type="predicted"/>
<dbReference type="SUPFAM" id="SSF55729">
    <property type="entry name" value="Acyl-CoA N-acyltransferases (Nat)"/>
    <property type="match status" value="1"/>
</dbReference>
<name>A0A0F9SJW2_9ZZZZ</name>
<evidence type="ECO:0000313" key="1">
    <source>
        <dbReference type="EMBL" id="KKN37236.1"/>
    </source>
</evidence>
<dbReference type="CDD" id="cd04301">
    <property type="entry name" value="NAT_SF"/>
    <property type="match status" value="1"/>
</dbReference>
<comment type="caution">
    <text evidence="1">The sequence shown here is derived from an EMBL/GenBank/DDBJ whole genome shotgun (WGS) entry which is preliminary data.</text>
</comment>
<dbReference type="Gene3D" id="3.40.630.30">
    <property type="match status" value="1"/>
</dbReference>
<dbReference type="AlphaFoldDB" id="A0A0F9SJW2"/>
<protein>
    <recommendedName>
        <fullName evidence="2">N-acetyltransferase domain-containing protein</fullName>
    </recommendedName>
</protein>
<reference evidence="1" key="1">
    <citation type="journal article" date="2015" name="Nature">
        <title>Complex archaea that bridge the gap between prokaryotes and eukaryotes.</title>
        <authorList>
            <person name="Spang A."/>
            <person name="Saw J.H."/>
            <person name="Jorgensen S.L."/>
            <person name="Zaremba-Niedzwiedzka K."/>
            <person name="Martijn J."/>
            <person name="Lind A.E."/>
            <person name="van Eijk R."/>
            <person name="Schleper C."/>
            <person name="Guy L."/>
            <person name="Ettema T.J."/>
        </authorList>
    </citation>
    <scope>NUCLEOTIDE SEQUENCE</scope>
</reference>
<dbReference type="EMBL" id="LAZR01001908">
    <property type="protein sequence ID" value="KKN37236.1"/>
    <property type="molecule type" value="Genomic_DNA"/>
</dbReference>
<dbReference type="InterPro" id="IPR016181">
    <property type="entry name" value="Acyl_CoA_acyltransferase"/>
</dbReference>
<accession>A0A0F9SJW2</accession>